<dbReference type="RefSeq" id="WP_067558218.1">
    <property type="nucleotide sequence ID" value="NZ_CP011391.1"/>
</dbReference>
<evidence type="ECO:0000256" key="2">
    <source>
        <dbReference type="ARBA" id="ARBA00022448"/>
    </source>
</evidence>
<dbReference type="KEGG" id="fro:AALO17_19040"/>
<evidence type="ECO:0000256" key="3">
    <source>
        <dbReference type="ARBA" id="ARBA00022475"/>
    </source>
</evidence>
<feature type="transmembrane region" description="Helical" evidence="8">
    <location>
        <begin position="31"/>
        <end position="53"/>
    </location>
</feature>
<name>A0A140DWL1_9FIRM</name>
<evidence type="ECO:0000256" key="5">
    <source>
        <dbReference type="ARBA" id="ARBA00022692"/>
    </source>
</evidence>
<dbReference type="Pfam" id="PF02378">
    <property type="entry name" value="PTS_EIIC"/>
    <property type="match status" value="1"/>
</dbReference>
<keyword evidence="4" id="KW-0762">Sugar transport</keyword>
<keyword evidence="7 8" id="KW-0472">Membrane</keyword>
<dbReference type="STRING" id="1702221.AALO17_19040"/>
<dbReference type="Proteomes" id="UP000069771">
    <property type="component" value="Chromosome"/>
</dbReference>
<keyword evidence="10" id="KW-0808">Transferase</keyword>
<feature type="transmembrane region" description="Helical" evidence="8">
    <location>
        <begin position="73"/>
        <end position="93"/>
    </location>
</feature>
<evidence type="ECO:0000256" key="6">
    <source>
        <dbReference type="ARBA" id="ARBA00022989"/>
    </source>
</evidence>
<dbReference type="AlphaFoldDB" id="A0A140DWL1"/>
<dbReference type="InterPro" id="IPR051088">
    <property type="entry name" value="PTS_Sugar-EIIC/EIIB"/>
</dbReference>
<dbReference type="EMBL" id="CP011391">
    <property type="protein sequence ID" value="AMK55038.1"/>
    <property type="molecule type" value="Genomic_DNA"/>
</dbReference>
<dbReference type="GO" id="GO:0005886">
    <property type="term" value="C:plasma membrane"/>
    <property type="evidence" value="ECO:0007669"/>
    <property type="project" value="UniProtKB-SubCell"/>
</dbReference>
<reference evidence="10 11" key="1">
    <citation type="journal article" date="2016" name="Gut Pathog.">
        <title>Whole genome sequencing of "Faecalibaculum rodentium" ALO17, isolated from C57BL/6J laboratory mouse feces.</title>
        <authorList>
            <person name="Lim S."/>
            <person name="Chang D.H."/>
            <person name="Ahn S."/>
            <person name="Kim B.C."/>
        </authorList>
    </citation>
    <scope>NUCLEOTIDE SEQUENCE [LARGE SCALE GENOMIC DNA]</scope>
    <source>
        <strain evidence="10 11">Alo17</strain>
    </source>
</reference>
<evidence type="ECO:0000256" key="7">
    <source>
        <dbReference type="ARBA" id="ARBA00023136"/>
    </source>
</evidence>
<dbReference type="PANTHER" id="PTHR33989:SF4">
    <property type="entry name" value="PTS SYSTEM N,N'-DIACETYLCHITOBIOSE-SPECIFIC EIIC COMPONENT"/>
    <property type="match status" value="1"/>
</dbReference>
<dbReference type="GO" id="GO:0008982">
    <property type="term" value="F:protein-N(PI)-phosphohistidine-sugar phosphotransferase activity"/>
    <property type="evidence" value="ECO:0007669"/>
    <property type="project" value="InterPro"/>
</dbReference>
<dbReference type="PANTHER" id="PTHR33989">
    <property type="match status" value="1"/>
</dbReference>
<sequence length="225" mass="24613">MKNWFTQFQAPLMKFGEKLSRNKILQILRDAFMLAFPLTIFGSITLIIANFPFLAQTIGESAAASLNAMLGPASTATMSFATVFTVLGIGYYFSCDRKVDPIFGAAIAPAAFGLVTPMETVFELETGGSVVVGNVLDINRLGAKGMFVGMIGAFLASWLYSWTTKKNWTIKMPDTVPPAVSKSFSALIPACFTLSVFLLIRIVFQFTPWGNIHDFFYEIVQGVQG</sequence>
<dbReference type="EC" id="2.7.1.69" evidence="10"/>
<protein>
    <submittedName>
        <fullName evidence="10">PTS system, lactose/cellobiose family IIC component</fullName>
        <ecNumber evidence="10">2.7.1.69</ecNumber>
    </submittedName>
</protein>
<evidence type="ECO:0000259" key="9">
    <source>
        <dbReference type="PROSITE" id="PS51105"/>
    </source>
</evidence>
<keyword evidence="3" id="KW-1003">Cell membrane</keyword>
<dbReference type="PROSITE" id="PS51105">
    <property type="entry name" value="PTS_EIIC_TYPE_3"/>
    <property type="match status" value="1"/>
</dbReference>
<organism evidence="10 11">
    <name type="scientific">Faecalibaculum rodentium</name>
    <dbReference type="NCBI Taxonomy" id="1702221"/>
    <lineage>
        <taxon>Bacteria</taxon>
        <taxon>Bacillati</taxon>
        <taxon>Bacillota</taxon>
        <taxon>Erysipelotrichia</taxon>
        <taxon>Erysipelotrichales</taxon>
        <taxon>Erysipelotrichaceae</taxon>
        <taxon>Faecalibaculum</taxon>
    </lineage>
</organism>
<dbReference type="GO" id="GO:1901264">
    <property type="term" value="P:carbohydrate derivative transport"/>
    <property type="evidence" value="ECO:0007669"/>
    <property type="project" value="TreeGrafter"/>
</dbReference>
<dbReference type="InterPro" id="IPR003352">
    <property type="entry name" value="PTS_EIIC"/>
</dbReference>
<evidence type="ECO:0000313" key="10">
    <source>
        <dbReference type="EMBL" id="AMK55038.1"/>
    </source>
</evidence>
<feature type="transmembrane region" description="Helical" evidence="8">
    <location>
        <begin position="145"/>
        <end position="163"/>
    </location>
</feature>
<feature type="domain" description="PTS EIIC type-3" evidence="9">
    <location>
        <begin position="8"/>
        <end position="225"/>
    </location>
</feature>
<keyword evidence="11" id="KW-1185">Reference proteome</keyword>
<feature type="transmembrane region" description="Helical" evidence="8">
    <location>
        <begin position="183"/>
        <end position="204"/>
    </location>
</feature>
<dbReference type="GeneID" id="78478528"/>
<evidence type="ECO:0000256" key="1">
    <source>
        <dbReference type="ARBA" id="ARBA00004651"/>
    </source>
</evidence>
<keyword evidence="2" id="KW-0813">Transport</keyword>
<evidence type="ECO:0000313" key="11">
    <source>
        <dbReference type="Proteomes" id="UP000069771"/>
    </source>
</evidence>
<keyword evidence="5 8" id="KW-0812">Transmembrane</keyword>
<dbReference type="OrthoDB" id="1550290at2"/>
<comment type="subcellular location">
    <subcellularLocation>
        <location evidence="1">Cell membrane</location>
        <topology evidence="1">Multi-pass membrane protein</topology>
    </subcellularLocation>
</comment>
<accession>A0A140DWL1</accession>
<evidence type="ECO:0000256" key="4">
    <source>
        <dbReference type="ARBA" id="ARBA00022597"/>
    </source>
</evidence>
<dbReference type="PATRIC" id="fig|1702221.3.peg.1855"/>
<dbReference type="GO" id="GO:0009401">
    <property type="term" value="P:phosphoenolpyruvate-dependent sugar phosphotransferase system"/>
    <property type="evidence" value="ECO:0007669"/>
    <property type="project" value="InterPro"/>
</dbReference>
<keyword evidence="6 8" id="KW-1133">Transmembrane helix</keyword>
<dbReference type="InterPro" id="IPR004501">
    <property type="entry name" value="PTS_EIIC_3"/>
</dbReference>
<gene>
    <name evidence="10" type="ORF">AALO17_19040</name>
</gene>
<proteinExistence type="predicted"/>
<evidence type="ECO:0000256" key="8">
    <source>
        <dbReference type="SAM" id="Phobius"/>
    </source>
</evidence>